<keyword evidence="2" id="KW-0732">Signal</keyword>
<feature type="chain" id="PRO_5043990069" description="Glycoside hydrolase family 1 protein" evidence="2">
    <location>
        <begin position="25"/>
        <end position="592"/>
    </location>
</feature>
<dbReference type="Pfam" id="PF00232">
    <property type="entry name" value="Glyco_hydro_1"/>
    <property type="match status" value="1"/>
</dbReference>
<gene>
    <name evidence="3" type="ORF">LTR36_004725</name>
</gene>
<dbReference type="Proteomes" id="UP001324427">
    <property type="component" value="Unassembled WGS sequence"/>
</dbReference>
<keyword evidence="4" id="KW-1185">Reference proteome</keyword>
<dbReference type="Gene3D" id="3.20.20.80">
    <property type="entry name" value="Glycosidases"/>
    <property type="match status" value="1"/>
</dbReference>
<evidence type="ECO:0000256" key="2">
    <source>
        <dbReference type="SAM" id="SignalP"/>
    </source>
</evidence>
<dbReference type="InterPro" id="IPR017853">
    <property type="entry name" value="GH"/>
</dbReference>
<dbReference type="InterPro" id="IPR001360">
    <property type="entry name" value="Glyco_hydro_1"/>
</dbReference>
<dbReference type="SUPFAM" id="SSF51445">
    <property type="entry name" value="(Trans)glycosidases"/>
    <property type="match status" value="1"/>
</dbReference>
<name>A0AAV9JGL3_9PEZI</name>
<proteinExistence type="inferred from homology"/>
<comment type="similarity">
    <text evidence="1">Belongs to the glycosyl hydrolase 1 family.</text>
</comment>
<organism evidence="3 4">
    <name type="scientific">Oleoguttula mirabilis</name>
    <dbReference type="NCBI Taxonomy" id="1507867"/>
    <lineage>
        <taxon>Eukaryota</taxon>
        <taxon>Fungi</taxon>
        <taxon>Dikarya</taxon>
        <taxon>Ascomycota</taxon>
        <taxon>Pezizomycotina</taxon>
        <taxon>Dothideomycetes</taxon>
        <taxon>Dothideomycetidae</taxon>
        <taxon>Mycosphaerellales</taxon>
        <taxon>Teratosphaeriaceae</taxon>
        <taxon>Oleoguttula</taxon>
    </lineage>
</organism>
<evidence type="ECO:0000313" key="4">
    <source>
        <dbReference type="Proteomes" id="UP001324427"/>
    </source>
</evidence>
<dbReference type="GO" id="GO:0008422">
    <property type="term" value="F:beta-glucosidase activity"/>
    <property type="evidence" value="ECO:0007669"/>
    <property type="project" value="TreeGrafter"/>
</dbReference>
<dbReference type="PANTHER" id="PTHR10353:SF53">
    <property type="entry name" value="BETA-1,4-GLUCOSIDASE (EUROFUNG)"/>
    <property type="match status" value="1"/>
</dbReference>
<sequence length="592" mass="65723">MAPSSTRQRLVALVLLSICHRAVAQNATAYAAASPTITFPSTTGYSTKTYNYALASTYLPNNDFSNEQLAFLWDQVGIISTGAINTTVSPTPEPSSFPRPGYLHPMVPAYIPSLSAATLPADFKWGVAGAAFQVEGAVKDEGKGPTIWDFMPHRQVGTTADNTTGDVTSNYYYLYKQDLARLKALGIPYNSQSIAWARIFPFGKGPVNEEGVAHYDDVIAEHVRLGIKPVITLFHWDTPLALFNEYGAWTSPQIVDDYFNYAKFIIERYDEYVDVWYSFNEPQYCSFQYASYPSGLYYPSYHNLTRGLPAQYACGHYTLLASAKIMKWYKEEFKGRRRISMKMSGAYYIPNTTSEADAAAVQRSYDYSLGWFSGSWTDGNYPASMRDTLGDLLPVLTAENQSLILGSQDFYAIDPSPVKSIAAAPPGGIEACASNSSNPYWPSCFVTSAVTSDGFPTGPAADVHAEWLWSNPTGIRGFLKKIMQLFPSVPDIVVSEFGFVEPAEGERTVMSEILWDLRRADYFQGYLDNILAARVVDGSDNIEWFSGEVTRFGLQYINYTDPTLPRTPKASMFQFLDFFAQHIPSLNASIPA</sequence>
<reference evidence="3 4" key="1">
    <citation type="submission" date="2021-11" db="EMBL/GenBank/DDBJ databases">
        <title>Black yeast isolated from Biological Soil Crust.</title>
        <authorList>
            <person name="Kurbessoian T."/>
        </authorList>
    </citation>
    <scope>NUCLEOTIDE SEQUENCE [LARGE SCALE GENOMIC DNA]</scope>
    <source>
        <strain evidence="3 4">CCFEE 5522</strain>
    </source>
</reference>
<dbReference type="AlphaFoldDB" id="A0AAV9JGL3"/>
<evidence type="ECO:0008006" key="5">
    <source>
        <dbReference type="Google" id="ProtNLM"/>
    </source>
</evidence>
<accession>A0AAV9JGL3</accession>
<comment type="caution">
    <text evidence="3">The sequence shown here is derived from an EMBL/GenBank/DDBJ whole genome shotgun (WGS) entry which is preliminary data.</text>
</comment>
<dbReference type="PANTHER" id="PTHR10353">
    <property type="entry name" value="GLYCOSYL HYDROLASE"/>
    <property type="match status" value="1"/>
</dbReference>
<feature type="signal peptide" evidence="2">
    <location>
        <begin position="1"/>
        <end position="24"/>
    </location>
</feature>
<evidence type="ECO:0000313" key="3">
    <source>
        <dbReference type="EMBL" id="KAK4543951.1"/>
    </source>
</evidence>
<dbReference type="InterPro" id="IPR033132">
    <property type="entry name" value="GH_1_N_CS"/>
</dbReference>
<dbReference type="GO" id="GO:0005975">
    <property type="term" value="P:carbohydrate metabolic process"/>
    <property type="evidence" value="ECO:0007669"/>
    <property type="project" value="InterPro"/>
</dbReference>
<dbReference type="PROSITE" id="PS00653">
    <property type="entry name" value="GLYCOSYL_HYDROL_F1_2"/>
    <property type="match status" value="1"/>
</dbReference>
<dbReference type="EMBL" id="JAVFHQ010000028">
    <property type="protein sequence ID" value="KAK4543951.1"/>
    <property type="molecule type" value="Genomic_DNA"/>
</dbReference>
<evidence type="ECO:0000256" key="1">
    <source>
        <dbReference type="RuleBase" id="RU003690"/>
    </source>
</evidence>
<protein>
    <recommendedName>
        <fullName evidence="5">Glycoside hydrolase family 1 protein</fullName>
    </recommendedName>
</protein>